<dbReference type="CDD" id="cd00093">
    <property type="entry name" value="HTH_XRE"/>
    <property type="match status" value="1"/>
</dbReference>
<evidence type="ECO:0000259" key="1">
    <source>
        <dbReference type="PROSITE" id="PS50943"/>
    </source>
</evidence>
<dbReference type="Gene3D" id="1.25.40.10">
    <property type="entry name" value="Tetratricopeptide repeat domain"/>
    <property type="match status" value="1"/>
</dbReference>
<accession>A0ABU7SE43</accession>
<dbReference type="SUPFAM" id="SSF48452">
    <property type="entry name" value="TPR-like"/>
    <property type="match status" value="1"/>
</dbReference>
<gene>
    <name evidence="2" type="ORF">V1634_15395</name>
</gene>
<name>A0ABU7SE43_9ACTN</name>
<dbReference type="PROSITE" id="PS50943">
    <property type="entry name" value="HTH_CROC1"/>
    <property type="match status" value="1"/>
</dbReference>
<sequence>METFGVLLRRLRTAAGLSLRDLSRRVNYDHSYLSQIERGAKRPTPVIAAACDRALDSGGMLVEAYERHAGEVDMQRRTVLRALSGLAASAPVLTQLEALRHGMGAAIGADADEWEQVVADYGYAFYRQPHALLMEQLTSDLTVLQTLIANTTGARRARLSDTAAHLSVVAAALLFAGGQAALSQRWRRTARQAAADSHDSETAVRVRAWEVVNGCYAGQDPQAVLRLSEEAVSLAAGRVSPAVAGLHAGRAQLLAMQGRTEEARAEMRRVVDITGQLPAVPAREDDSLWAWPEQRLRHTESFVYTHIGDTPAASAAQDRAVALYPSSQARLRTQVELHRACGLIRDGHIPDGLRHAADVLDRLPTEQRTDTLRSVAHQVLAAVPEREMNRPAVTDLRARITTTS</sequence>
<feature type="domain" description="HTH cro/C1-type" evidence="1">
    <location>
        <begin position="8"/>
        <end position="44"/>
    </location>
</feature>
<dbReference type="EMBL" id="JAZGQL010000009">
    <property type="protein sequence ID" value="MEE6308212.1"/>
    <property type="molecule type" value="Genomic_DNA"/>
</dbReference>
<dbReference type="Gene3D" id="1.10.260.40">
    <property type="entry name" value="lambda repressor-like DNA-binding domains"/>
    <property type="match status" value="1"/>
</dbReference>
<comment type="caution">
    <text evidence="2">The sequence shown here is derived from an EMBL/GenBank/DDBJ whole genome shotgun (WGS) entry which is preliminary data.</text>
</comment>
<dbReference type="SUPFAM" id="SSF47413">
    <property type="entry name" value="lambda repressor-like DNA-binding domains"/>
    <property type="match status" value="1"/>
</dbReference>
<proteinExistence type="predicted"/>
<dbReference type="Proteomes" id="UP001339911">
    <property type="component" value="Unassembled WGS sequence"/>
</dbReference>
<dbReference type="InterPro" id="IPR001387">
    <property type="entry name" value="Cro/C1-type_HTH"/>
</dbReference>
<protein>
    <submittedName>
        <fullName evidence="2">Helix-turn-helix transcriptional regulator</fullName>
    </submittedName>
</protein>
<keyword evidence="3" id="KW-1185">Reference proteome</keyword>
<dbReference type="InterPro" id="IPR010982">
    <property type="entry name" value="Lambda_DNA-bd_dom_sf"/>
</dbReference>
<dbReference type="SMART" id="SM00530">
    <property type="entry name" value="HTH_XRE"/>
    <property type="match status" value="1"/>
</dbReference>
<reference evidence="2 3" key="1">
    <citation type="submission" date="2024-01" db="EMBL/GenBank/DDBJ databases">
        <title>Genome insights into Plantactinospora veratri sp. nov.</title>
        <authorList>
            <person name="Wang L."/>
        </authorList>
    </citation>
    <scope>NUCLEOTIDE SEQUENCE [LARGE SCALE GENOMIC DNA]</scope>
    <source>
        <strain evidence="2 3">NEAU-FHS4</strain>
    </source>
</reference>
<dbReference type="InterPro" id="IPR011990">
    <property type="entry name" value="TPR-like_helical_dom_sf"/>
</dbReference>
<dbReference type="Pfam" id="PF13560">
    <property type="entry name" value="HTH_31"/>
    <property type="match status" value="1"/>
</dbReference>
<dbReference type="RefSeq" id="WP_331208496.1">
    <property type="nucleotide sequence ID" value="NZ_JAZGQL010000009.1"/>
</dbReference>
<evidence type="ECO:0000313" key="2">
    <source>
        <dbReference type="EMBL" id="MEE6308212.1"/>
    </source>
</evidence>
<evidence type="ECO:0000313" key="3">
    <source>
        <dbReference type="Proteomes" id="UP001339911"/>
    </source>
</evidence>
<organism evidence="2 3">
    <name type="scientific">Plantactinospora veratri</name>
    <dbReference type="NCBI Taxonomy" id="1436122"/>
    <lineage>
        <taxon>Bacteria</taxon>
        <taxon>Bacillati</taxon>
        <taxon>Actinomycetota</taxon>
        <taxon>Actinomycetes</taxon>
        <taxon>Micromonosporales</taxon>
        <taxon>Micromonosporaceae</taxon>
        <taxon>Plantactinospora</taxon>
    </lineage>
</organism>